<evidence type="ECO:0000313" key="1">
    <source>
        <dbReference type="EMBL" id="KTF07519.1"/>
    </source>
</evidence>
<protein>
    <submittedName>
        <fullName evidence="1">Uncharacterized protein</fullName>
    </submittedName>
</protein>
<comment type="caution">
    <text evidence="1">The sequence shown here is derived from an EMBL/GenBank/DDBJ whole genome shotgun (WGS) entry which is preliminary data.</text>
</comment>
<name>A0A1B6NVN6_9ZZZZ</name>
<organism evidence="1">
    <name type="scientific">marine sediment metagenome</name>
    <dbReference type="NCBI Taxonomy" id="412755"/>
    <lineage>
        <taxon>unclassified sequences</taxon>
        <taxon>metagenomes</taxon>
        <taxon>ecological metagenomes</taxon>
    </lineage>
</organism>
<reference evidence="1" key="1">
    <citation type="submission" date="2013-11" db="EMBL/GenBank/DDBJ databases">
        <title>Microbial diversity, functional groups and degradation webs in Northern and Southern Mediterranean and Red Sea marine crude oil polluted sites.</title>
        <authorList>
            <person name="Daffonchio D."/>
            <person name="Mapelli F."/>
            <person name="Ferrer M."/>
            <person name="Richter M."/>
            <person name="Cherif A."/>
            <person name="Malkawi H.I."/>
            <person name="Yakimov M.M."/>
            <person name="Abdel-Fattah Y.R."/>
            <person name="Blaghen M."/>
            <person name="Golyshin P.N."/>
            <person name="Kalogerakis N."/>
            <person name="Boon N."/>
            <person name="Magagnini M."/>
            <person name="Fava F."/>
        </authorList>
    </citation>
    <scope>NUCLEOTIDE SEQUENCE</scope>
</reference>
<gene>
    <name evidence="1" type="ORF">MGSAQ_000985</name>
</gene>
<proteinExistence type="predicted"/>
<dbReference type="AlphaFoldDB" id="A0A1B6NVN6"/>
<accession>A0A1B6NVN6</accession>
<sequence length="34" mass="3822">MKSVAMILTSLSSNLRSYTYYPTLLTSSSINIHE</sequence>
<dbReference type="EMBL" id="AYSL01000489">
    <property type="protein sequence ID" value="KTF07519.1"/>
    <property type="molecule type" value="Genomic_DNA"/>
</dbReference>